<reference evidence="3 4" key="1">
    <citation type="submission" date="2016-10" db="EMBL/GenBank/DDBJ databases">
        <authorList>
            <person name="Varghese N."/>
            <person name="Submissions S."/>
        </authorList>
    </citation>
    <scope>NUCLEOTIDE SEQUENCE [LARGE SCALE GENOMIC DNA]</scope>
    <source>
        <strain evidence="3 4">WG10</strain>
    </source>
</reference>
<name>A0A1G6I7L8_9FIRM</name>
<evidence type="ECO:0000259" key="2">
    <source>
        <dbReference type="Pfam" id="PF02272"/>
    </source>
</evidence>
<dbReference type="Gene3D" id="3.90.1640.10">
    <property type="entry name" value="inorganic pyrophosphatase (n-terminal core)"/>
    <property type="match status" value="1"/>
</dbReference>
<dbReference type="InterPro" id="IPR001667">
    <property type="entry name" value="DDH_dom"/>
</dbReference>
<evidence type="ECO:0000259" key="1">
    <source>
        <dbReference type="Pfam" id="PF01368"/>
    </source>
</evidence>
<dbReference type="Pfam" id="PF02272">
    <property type="entry name" value="DHHA1"/>
    <property type="match status" value="1"/>
</dbReference>
<evidence type="ECO:0000313" key="3">
    <source>
        <dbReference type="EMBL" id="SDC02451.1"/>
    </source>
</evidence>
<dbReference type="SUPFAM" id="SSF64182">
    <property type="entry name" value="DHH phosphoesterases"/>
    <property type="match status" value="1"/>
</dbReference>
<dbReference type="InterPro" id="IPR003156">
    <property type="entry name" value="DHHA1_dom"/>
</dbReference>
<feature type="domain" description="DHHA1" evidence="2">
    <location>
        <begin position="239"/>
        <end position="324"/>
    </location>
</feature>
<dbReference type="Gene3D" id="3.10.310.30">
    <property type="match status" value="1"/>
</dbReference>
<dbReference type="InterPro" id="IPR051319">
    <property type="entry name" value="Oligoribo/pAp-PDE_c-di-AMP_PDE"/>
</dbReference>
<dbReference type="Proteomes" id="UP000324896">
    <property type="component" value="Unassembled WGS sequence"/>
</dbReference>
<sequence>MQKKIKEIIKLINKNDNFLIVGHVGSDGDSIGSVTAFTRLLRIKNKKVRAYLNRDTLAPFSFLETEGEEFYTDSKKLKKDLAAENYILITLDSGNLERVDLEAEITAGAEFIINIDHHADNSHFGKINLVGSDRAAVGEIIYNFAVEMIGIDIPMQVAEPLATAIITDTGALRYENTTSRVLRILADLMDAGVDIYKINKKIFGSISYKALILKGLALATLERSANGKIAWLYVSRQMMHEAETDYTEGLVSMARDIEDVEIGILFTEEEEAEIKVSLRSNFYAEVNELAAEFNGGGHPRAAGATVEKTLEETINLVVEAAKKYV</sequence>
<gene>
    <name evidence="3" type="ORF">SAMN04488597_101302</name>
</gene>
<dbReference type="RefSeq" id="WP_149796579.1">
    <property type="nucleotide sequence ID" value="NZ_FMYT01000001.1"/>
</dbReference>
<proteinExistence type="predicted"/>
<feature type="domain" description="DDH" evidence="1">
    <location>
        <begin position="18"/>
        <end position="165"/>
    </location>
</feature>
<organism evidence="3 4">
    <name type="scientific">Halanaerobium congolense</name>
    <dbReference type="NCBI Taxonomy" id="54121"/>
    <lineage>
        <taxon>Bacteria</taxon>
        <taxon>Bacillati</taxon>
        <taxon>Bacillota</taxon>
        <taxon>Clostridia</taxon>
        <taxon>Halanaerobiales</taxon>
        <taxon>Halanaerobiaceae</taxon>
        <taxon>Halanaerobium</taxon>
    </lineage>
</organism>
<dbReference type="Pfam" id="PF01368">
    <property type="entry name" value="DHH"/>
    <property type="match status" value="1"/>
</dbReference>
<dbReference type="PANTHER" id="PTHR47618:SF1">
    <property type="entry name" value="BIFUNCTIONAL OLIGORIBONUCLEASE AND PAP PHOSPHATASE NRNA"/>
    <property type="match status" value="1"/>
</dbReference>
<dbReference type="GO" id="GO:0003676">
    <property type="term" value="F:nucleic acid binding"/>
    <property type="evidence" value="ECO:0007669"/>
    <property type="project" value="InterPro"/>
</dbReference>
<dbReference type="AlphaFoldDB" id="A0A1G6I7L8"/>
<dbReference type="InterPro" id="IPR038763">
    <property type="entry name" value="DHH_sf"/>
</dbReference>
<accession>A0A1G6I7L8</accession>
<dbReference type="EMBL" id="FMYT01000001">
    <property type="protein sequence ID" value="SDC02451.1"/>
    <property type="molecule type" value="Genomic_DNA"/>
</dbReference>
<evidence type="ECO:0000313" key="4">
    <source>
        <dbReference type="Proteomes" id="UP000324896"/>
    </source>
</evidence>
<dbReference type="PANTHER" id="PTHR47618">
    <property type="entry name" value="BIFUNCTIONAL OLIGORIBONUCLEASE AND PAP PHOSPHATASE NRNA"/>
    <property type="match status" value="1"/>
</dbReference>
<protein>
    <submittedName>
        <fullName evidence="3">Phosphoesterase RecJ domain-containing protein</fullName>
    </submittedName>
</protein>